<accession>A0A812YZJ4</accession>
<organism evidence="1 2">
    <name type="scientific">Symbiodinium necroappetens</name>
    <dbReference type="NCBI Taxonomy" id="1628268"/>
    <lineage>
        <taxon>Eukaryota</taxon>
        <taxon>Sar</taxon>
        <taxon>Alveolata</taxon>
        <taxon>Dinophyceae</taxon>
        <taxon>Suessiales</taxon>
        <taxon>Symbiodiniaceae</taxon>
        <taxon>Symbiodinium</taxon>
    </lineage>
</organism>
<gene>
    <name evidence="1" type="ORF">SNEC2469_LOCUS23749</name>
</gene>
<name>A0A812YZJ4_9DINO</name>
<dbReference type="Proteomes" id="UP000601435">
    <property type="component" value="Unassembled WGS sequence"/>
</dbReference>
<protein>
    <submittedName>
        <fullName evidence="1">Uncharacterized protein</fullName>
    </submittedName>
</protein>
<evidence type="ECO:0000313" key="2">
    <source>
        <dbReference type="Proteomes" id="UP000601435"/>
    </source>
</evidence>
<reference evidence="1" key="1">
    <citation type="submission" date="2021-02" db="EMBL/GenBank/DDBJ databases">
        <authorList>
            <person name="Dougan E. K."/>
            <person name="Rhodes N."/>
            <person name="Thang M."/>
            <person name="Chan C."/>
        </authorList>
    </citation>
    <scope>NUCLEOTIDE SEQUENCE</scope>
</reference>
<dbReference type="EMBL" id="CAJNJA010044686">
    <property type="protein sequence ID" value="CAE7803751.1"/>
    <property type="molecule type" value="Genomic_DNA"/>
</dbReference>
<sequence>KISAAVDECPVNGNHLSGMVAVACFARPIVTLPPTTTTTTVTVSTTVTHILKTSDSQHFSCEEPGCTATTVLVVDDFNLTSRKCKLTMRINETDFDEQDGTTERVEWIKVGGSTITESLKPGKNPCQEAASGKPREYVNFTILDGKDVADKIADGMLFVSLKISDMVDECSVDGRLLDGQADLSCS</sequence>
<dbReference type="OrthoDB" id="424263at2759"/>
<keyword evidence="2" id="KW-1185">Reference proteome</keyword>
<evidence type="ECO:0000313" key="1">
    <source>
        <dbReference type="EMBL" id="CAE7803751.1"/>
    </source>
</evidence>
<proteinExistence type="predicted"/>
<comment type="caution">
    <text evidence="1">The sequence shown here is derived from an EMBL/GenBank/DDBJ whole genome shotgun (WGS) entry which is preliminary data.</text>
</comment>
<dbReference type="AlphaFoldDB" id="A0A812YZJ4"/>
<feature type="non-terminal residue" evidence="1">
    <location>
        <position position="186"/>
    </location>
</feature>